<proteinExistence type="predicted"/>
<dbReference type="GO" id="GO:0005509">
    <property type="term" value="F:calcium ion binding"/>
    <property type="evidence" value="ECO:0007669"/>
    <property type="project" value="InterPro"/>
</dbReference>
<dbReference type="EMBL" id="JAHRHJ020000007">
    <property type="protein sequence ID" value="KAH9308353.1"/>
    <property type="molecule type" value="Genomic_DNA"/>
</dbReference>
<name>A0AA38FT63_TAXCH</name>
<dbReference type="FunFam" id="1.10.238.10:FF:000178">
    <property type="entry name" value="Calmodulin-2 A"/>
    <property type="match status" value="1"/>
</dbReference>
<dbReference type="OMA" id="ISPCELQ"/>
<comment type="caution">
    <text evidence="6">The sequence shown here is derived from an EMBL/GenBank/DDBJ whole genome shotgun (WGS) entry which is preliminary data.</text>
</comment>
<feature type="domain" description="EF-hand" evidence="5">
    <location>
        <begin position="232"/>
        <end position="267"/>
    </location>
</feature>
<gene>
    <name evidence="6" type="ORF">KI387_036264</name>
</gene>
<keyword evidence="2" id="KW-0677">Repeat</keyword>
<keyword evidence="7" id="KW-1185">Reference proteome</keyword>
<dbReference type="SUPFAM" id="SSF47473">
    <property type="entry name" value="EF-hand"/>
    <property type="match status" value="1"/>
</dbReference>
<evidence type="ECO:0000256" key="1">
    <source>
        <dbReference type="ARBA" id="ARBA00022723"/>
    </source>
</evidence>
<keyword evidence="4" id="KW-0812">Transmembrane</keyword>
<keyword evidence="3" id="KW-0106">Calcium</keyword>
<dbReference type="Proteomes" id="UP000824469">
    <property type="component" value="Unassembled WGS sequence"/>
</dbReference>
<protein>
    <recommendedName>
        <fullName evidence="5">EF-hand domain-containing protein</fullName>
    </recommendedName>
</protein>
<feature type="domain" description="EF-hand" evidence="5">
    <location>
        <begin position="194"/>
        <end position="229"/>
    </location>
</feature>
<dbReference type="PANTHER" id="PTHR10891">
    <property type="entry name" value="EF-HAND CALCIUM-BINDING DOMAIN CONTAINING PROTEIN"/>
    <property type="match status" value="1"/>
</dbReference>
<dbReference type="Gene3D" id="1.10.238.10">
    <property type="entry name" value="EF-hand"/>
    <property type="match status" value="1"/>
</dbReference>
<evidence type="ECO:0000256" key="2">
    <source>
        <dbReference type="ARBA" id="ARBA00022737"/>
    </source>
</evidence>
<evidence type="ECO:0000259" key="5">
    <source>
        <dbReference type="PROSITE" id="PS50222"/>
    </source>
</evidence>
<evidence type="ECO:0000313" key="7">
    <source>
        <dbReference type="Proteomes" id="UP000824469"/>
    </source>
</evidence>
<organism evidence="6 7">
    <name type="scientific">Taxus chinensis</name>
    <name type="common">Chinese yew</name>
    <name type="synonym">Taxus wallichiana var. chinensis</name>
    <dbReference type="NCBI Taxonomy" id="29808"/>
    <lineage>
        <taxon>Eukaryota</taxon>
        <taxon>Viridiplantae</taxon>
        <taxon>Streptophyta</taxon>
        <taxon>Embryophyta</taxon>
        <taxon>Tracheophyta</taxon>
        <taxon>Spermatophyta</taxon>
        <taxon>Pinopsida</taxon>
        <taxon>Pinidae</taxon>
        <taxon>Conifers II</taxon>
        <taxon>Cupressales</taxon>
        <taxon>Taxaceae</taxon>
        <taxon>Taxus</taxon>
    </lineage>
</organism>
<dbReference type="PROSITE" id="PS00018">
    <property type="entry name" value="EF_HAND_1"/>
    <property type="match status" value="2"/>
</dbReference>
<dbReference type="AlphaFoldDB" id="A0AA38FT63"/>
<dbReference type="InterPro" id="IPR018247">
    <property type="entry name" value="EF_Hand_1_Ca_BS"/>
</dbReference>
<dbReference type="Pfam" id="PF13499">
    <property type="entry name" value="EF-hand_7"/>
    <property type="match status" value="1"/>
</dbReference>
<dbReference type="GO" id="GO:0043226">
    <property type="term" value="C:organelle"/>
    <property type="evidence" value="ECO:0007669"/>
    <property type="project" value="UniProtKB-ARBA"/>
</dbReference>
<dbReference type="InterPro" id="IPR002048">
    <property type="entry name" value="EF_hand_dom"/>
</dbReference>
<keyword evidence="4" id="KW-0472">Membrane</keyword>
<dbReference type="SMART" id="SM00054">
    <property type="entry name" value="EFh"/>
    <property type="match status" value="2"/>
</dbReference>
<dbReference type="InterPro" id="IPR011992">
    <property type="entry name" value="EF-hand-dom_pair"/>
</dbReference>
<accession>A0AA38FT63</accession>
<sequence length="268" mass="30469">MEKLPSSLFLASAVVFLLISIVLRVPKTVSHMMRNRAPVYVSFMSICWACGGSLALTGFLQFYSTHIHAFAIQIIKTLRFCFVNSKNPEIMEDRGCPPSVVMNNEMGSTSEKEKSQQSIKKWELDRIFNSNRDDIVSADDIQGLLEKLGIRYFCDDNMKIMMDFPEHMSFDEFCRCCVGILEEGRCVESMQGLTARGELKEAFCVFDKNGDGFITPCELQDVLLSLGLTEARNLQNCEAMITRFDKNSDGRIDFEEFENMLTPLNRPL</sequence>
<evidence type="ECO:0000256" key="4">
    <source>
        <dbReference type="SAM" id="Phobius"/>
    </source>
</evidence>
<feature type="transmembrane region" description="Helical" evidence="4">
    <location>
        <begin position="40"/>
        <end position="63"/>
    </location>
</feature>
<reference evidence="6 7" key="1">
    <citation type="journal article" date="2021" name="Nat. Plants">
        <title>The Taxus genome provides insights into paclitaxel biosynthesis.</title>
        <authorList>
            <person name="Xiong X."/>
            <person name="Gou J."/>
            <person name="Liao Q."/>
            <person name="Li Y."/>
            <person name="Zhou Q."/>
            <person name="Bi G."/>
            <person name="Li C."/>
            <person name="Du R."/>
            <person name="Wang X."/>
            <person name="Sun T."/>
            <person name="Guo L."/>
            <person name="Liang H."/>
            <person name="Lu P."/>
            <person name="Wu Y."/>
            <person name="Zhang Z."/>
            <person name="Ro D.K."/>
            <person name="Shang Y."/>
            <person name="Huang S."/>
            <person name="Yan J."/>
        </authorList>
    </citation>
    <scope>NUCLEOTIDE SEQUENCE [LARGE SCALE GENOMIC DNA]</scope>
    <source>
        <strain evidence="6">Ta-2019</strain>
    </source>
</reference>
<keyword evidence="1" id="KW-0479">Metal-binding</keyword>
<evidence type="ECO:0000256" key="3">
    <source>
        <dbReference type="ARBA" id="ARBA00022837"/>
    </source>
</evidence>
<dbReference type="CDD" id="cd00051">
    <property type="entry name" value="EFh"/>
    <property type="match status" value="1"/>
</dbReference>
<evidence type="ECO:0000313" key="6">
    <source>
        <dbReference type="EMBL" id="KAH9308353.1"/>
    </source>
</evidence>
<dbReference type="PROSITE" id="PS50222">
    <property type="entry name" value="EF_HAND_2"/>
    <property type="match status" value="2"/>
</dbReference>
<keyword evidence="4" id="KW-1133">Transmembrane helix</keyword>
<dbReference type="InterPro" id="IPR039647">
    <property type="entry name" value="EF_hand_pair_protein_CML-like"/>
</dbReference>